<accession>A0A3M7T600</accession>
<protein>
    <submittedName>
        <fullName evidence="1">Uncharacterized protein</fullName>
    </submittedName>
</protein>
<dbReference type="AlphaFoldDB" id="A0A3M7T600"/>
<keyword evidence="2" id="KW-1185">Reference proteome</keyword>
<reference evidence="1 2" key="1">
    <citation type="journal article" date="2018" name="Sci. Rep.">
        <title>Genomic signatures of local adaptation to the degree of environmental predictability in rotifers.</title>
        <authorList>
            <person name="Franch-Gras L."/>
            <person name="Hahn C."/>
            <person name="Garcia-Roger E.M."/>
            <person name="Carmona M.J."/>
            <person name="Serra M."/>
            <person name="Gomez A."/>
        </authorList>
    </citation>
    <scope>NUCLEOTIDE SEQUENCE [LARGE SCALE GENOMIC DNA]</scope>
    <source>
        <strain evidence="1">HYR1</strain>
    </source>
</reference>
<sequence length="74" mass="8423">MCNLLFNFYSEGVLAPYGPDIDINLEHGRHNNYLERQKIHVVVIMTVPGSYSGGLVHTMRQNSSFISKLRSNKN</sequence>
<organism evidence="1 2">
    <name type="scientific">Brachionus plicatilis</name>
    <name type="common">Marine rotifer</name>
    <name type="synonym">Brachionus muelleri</name>
    <dbReference type="NCBI Taxonomy" id="10195"/>
    <lineage>
        <taxon>Eukaryota</taxon>
        <taxon>Metazoa</taxon>
        <taxon>Spiralia</taxon>
        <taxon>Gnathifera</taxon>
        <taxon>Rotifera</taxon>
        <taxon>Eurotatoria</taxon>
        <taxon>Monogononta</taxon>
        <taxon>Pseudotrocha</taxon>
        <taxon>Ploima</taxon>
        <taxon>Brachionidae</taxon>
        <taxon>Brachionus</taxon>
    </lineage>
</organism>
<evidence type="ECO:0000313" key="2">
    <source>
        <dbReference type="Proteomes" id="UP000276133"/>
    </source>
</evidence>
<evidence type="ECO:0000313" key="1">
    <source>
        <dbReference type="EMBL" id="RNA43401.1"/>
    </source>
</evidence>
<dbReference type="Proteomes" id="UP000276133">
    <property type="component" value="Unassembled WGS sequence"/>
</dbReference>
<comment type="caution">
    <text evidence="1">The sequence shown here is derived from an EMBL/GenBank/DDBJ whole genome shotgun (WGS) entry which is preliminary data.</text>
</comment>
<proteinExistence type="predicted"/>
<gene>
    <name evidence="1" type="ORF">BpHYR1_000704</name>
</gene>
<name>A0A3M7T600_BRAPC</name>
<dbReference type="EMBL" id="REGN01000227">
    <property type="protein sequence ID" value="RNA43401.1"/>
    <property type="molecule type" value="Genomic_DNA"/>
</dbReference>